<proteinExistence type="predicted"/>
<dbReference type="EMBL" id="JAODUO010000574">
    <property type="protein sequence ID" value="KAK2177868.1"/>
    <property type="molecule type" value="Genomic_DNA"/>
</dbReference>
<dbReference type="AlphaFoldDB" id="A0AAD9KW61"/>
<keyword evidence="2" id="KW-1185">Reference proteome</keyword>
<evidence type="ECO:0000313" key="2">
    <source>
        <dbReference type="Proteomes" id="UP001209878"/>
    </source>
</evidence>
<reference evidence="1" key="1">
    <citation type="journal article" date="2023" name="Mol. Biol. Evol.">
        <title>Third-Generation Sequencing Reveals the Adaptive Role of the Epigenome in Three Deep-Sea Polychaetes.</title>
        <authorList>
            <person name="Perez M."/>
            <person name="Aroh O."/>
            <person name="Sun Y."/>
            <person name="Lan Y."/>
            <person name="Juniper S.K."/>
            <person name="Young C.R."/>
            <person name="Angers B."/>
            <person name="Qian P.Y."/>
        </authorList>
    </citation>
    <scope>NUCLEOTIDE SEQUENCE</scope>
    <source>
        <strain evidence="1">R07B-5</strain>
    </source>
</reference>
<name>A0AAD9KW61_RIDPI</name>
<dbReference type="Proteomes" id="UP001209878">
    <property type="component" value="Unassembled WGS sequence"/>
</dbReference>
<protein>
    <submittedName>
        <fullName evidence="1">Uncharacterized protein</fullName>
    </submittedName>
</protein>
<organism evidence="1 2">
    <name type="scientific">Ridgeia piscesae</name>
    <name type="common">Tubeworm</name>
    <dbReference type="NCBI Taxonomy" id="27915"/>
    <lineage>
        <taxon>Eukaryota</taxon>
        <taxon>Metazoa</taxon>
        <taxon>Spiralia</taxon>
        <taxon>Lophotrochozoa</taxon>
        <taxon>Annelida</taxon>
        <taxon>Polychaeta</taxon>
        <taxon>Sedentaria</taxon>
        <taxon>Canalipalpata</taxon>
        <taxon>Sabellida</taxon>
        <taxon>Siboglinidae</taxon>
        <taxon>Ridgeia</taxon>
    </lineage>
</organism>
<accession>A0AAD9KW61</accession>
<comment type="caution">
    <text evidence="1">The sequence shown here is derived from an EMBL/GenBank/DDBJ whole genome shotgun (WGS) entry which is preliminary data.</text>
</comment>
<evidence type="ECO:0000313" key="1">
    <source>
        <dbReference type="EMBL" id="KAK2177868.1"/>
    </source>
</evidence>
<gene>
    <name evidence="1" type="ORF">NP493_574g00039</name>
</gene>
<sequence>MILGSFSKPSLQWGSLEVTLPVECRREGRVVEGAGGGVATPVGSHPLDAVFRLVWRQLTAQNVSSDVWLVASEDPEGLHHLFSSVSVGCLTCHEVEEGVEGDSARVVRVNDGHDALEVSLTLSVVPDVVAEADETGLELLRLETASAVAVKVEE</sequence>